<reference evidence="3 4" key="1">
    <citation type="submission" date="2013-05" db="EMBL/GenBank/DDBJ databases">
        <title>Draft genome sequence of Rubidibacter lacunae KORDI 51-2.</title>
        <authorList>
            <person name="Choi D.H."/>
            <person name="Noh J.H."/>
            <person name="Kwon K.-K."/>
            <person name="Lee J.-H."/>
            <person name="Ryu J.-Y."/>
        </authorList>
    </citation>
    <scope>NUCLEOTIDE SEQUENCE [LARGE SCALE GENOMIC DNA]</scope>
    <source>
        <strain evidence="3 4">KORDI 51-2</strain>
    </source>
</reference>
<dbReference type="InterPro" id="IPR058840">
    <property type="entry name" value="AAA_SelU"/>
</dbReference>
<keyword evidence="1" id="KW-0711">Selenium</keyword>
<dbReference type="Pfam" id="PF26341">
    <property type="entry name" value="AAA_SelU"/>
    <property type="match status" value="1"/>
</dbReference>
<dbReference type="EMBL" id="ASSJ01000007">
    <property type="protein sequence ID" value="ERN42761.1"/>
    <property type="molecule type" value="Genomic_DNA"/>
</dbReference>
<sequence length="370" mass="42067">MIARSPEYVTFPLPKTYSEIIDVRSPSEFQEDRIPGAVNLPVLDDDERAWVGTLYRKDSPFAARKVGAALVSRNIARHLETHLSDRDKDYKPLIYCWRGGQRSNSLAMVLLQIGWQATVVRGGYKTYRNHVRDRVAELSGRLQFQILCGLTGSGKTRILQRLAAVGAQAIDLEGLANHRGSLLGQEWSAPSSTSEPEVQPSQKWFESEVWQALERCEPGRPVWLESESNRIGQLHVPAPLWQQMKNAQCVEVQVPVASRVRFLLDEYPHLVEHPEFLKARLRQLRERHGTRKVQEWCEAIDRGQFSELVCDLLESHYDPTYQRSMAHAYYPRVTWQLSVPDLTAAEIDCAATRLQSGERDVLAPELAVSS</sequence>
<dbReference type="InterPro" id="IPR017582">
    <property type="entry name" value="SelU"/>
</dbReference>
<gene>
    <name evidence="3" type="ORF">KR51_00004740</name>
</gene>
<evidence type="ECO:0000259" key="2">
    <source>
        <dbReference type="PROSITE" id="PS50206"/>
    </source>
</evidence>
<dbReference type="STRING" id="582515.KR51_00004740"/>
<accession>U5DM55</accession>
<dbReference type="NCBIfam" id="TIGR03167">
    <property type="entry name" value="tRNA_sel_U_synt"/>
    <property type="match status" value="1"/>
</dbReference>
<dbReference type="PROSITE" id="PS50206">
    <property type="entry name" value="RHODANESE_3"/>
    <property type="match status" value="1"/>
</dbReference>
<evidence type="ECO:0000313" key="3">
    <source>
        <dbReference type="EMBL" id="ERN42761.1"/>
    </source>
</evidence>
<dbReference type="EC" id="2.9.1.-" evidence="3"/>
<proteinExistence type="predicted"/>
<dbReference type="RefSeq" id="WP_022604345.1">
    <property type="nucleotide sequence ID" value="NZ_ASSJ01000007.1"/>
</dbReference>
<dbReference type="InterPro" id="IPR001763">
    <property type="entry name" value="Rhodanese-like_dom"/>
</dbReference>
<dbReference type="eggNOG" id="COG2603">
    <property type="taxonomic scope" value="Bacteria"/>
</dbReference>
<dbReference type="Gene3D" id="3.40.250.10">
    <property type="entry name" value="Rhodanese-like domain"/>
    <property type="match status" value="1"/>
</dbReference>
<dbReference type="SMART" id="SM00450">
    <property type="entry name" value="RHOD"/>
    <property type="match status" value="1"/>
</dbReference>
<dbReference type="SUPFAM" id="SSF52540">
    <property type="entry name" value="P-loop containing nucleoside triphosphate hydrolases"/>
    <property type="match status" value="1"/>
</dbReference>
<dbReference type="NCBIfam" id="NF008750">
    <property type="entry name" value="PRK11784.1-2"/>
    <property type="match status" value="1"/>
</dbReference>
<dbReference type="SUPFAM" id="SSF52821">
    <property type="entry name" value="Rhodanese/Cell cycle control phosphatase"/>
    <property type="match status" value="1"/>
</dbReference>
<dbReference type="PANTHER" id="PTHR30401">
    <property type="entry name" value="TRNA 2-SELENOURIDINE SYNTHASE"/>
    <property type="match status" value="1"/>
</dbReference>
<dbReference type="GO" id="GO:0002098">
    <property type="term" value="P:tRNA wobble uridine modification"/>
    <property type="evidence" value="ECO:0007669"/>
    <property type="project" value="InterPro"/>
</dbReference>
<protein>
    <submittedName>
        <fullName evidence="3">tRNA 2-selenouridine synthase</fullName>
        <ecNumber evidence="3">2.9.1.-</ecNumber>
    </submittedName>
</protein>
<dbReference type="PANTHER" id="PTHR30401:SF0">
    <property type="entry name" value="TRNA 2-SELENOURIDINE SYNTHASE"/>
    <property type="match status" value="1"/>
</dbReference>
<evidence type="ECO:0000256" key="1">
    <source>
        <dbReference type="ARBA" id="ARBA00023266"/>
    </source>
</evidence>
<name>U5DM55_9CHRO</name>
<keyword evidence="4" id="KW-1185">Reference proteome</keyword>
<comment type="caution">
    <text evidence="3">The sequence shown here is derived from an EMBL/GenBank/DDBJ whole genome shotgun (WGS) entry which is preliminary data.</text>
</comment>
<feature type="domain" description="Rhodanese" evidence="2">
    <location>
        <begin position="20"/>
        <end position="136"/>
    </location>
</feature>
<dbReference type="NCBIfam" id="NF008752">
    <property type="entry name" value="PRK11784.1-4"/>
    <property type="match status" value="1"/>
</dbReference>
<dbReference type="AlphaFoldDB" id="U5DM55"/>
<dbReference type="GO" id="GO:0043828">
    <property type="term" value="F:tRNA 2-selenouridine synthase activity"/>
    <property type="evidence" value="ECO:0007669"/>
    <property type="project" value="InterPro"/>
</dbReference>
<organism evidence="3 4">
    <name type="scientific">Rubidibacter lacunae KORDI 51-2</name>
    <dbReference type="NCBI Taxonomy" id="582515"/>
    <lineage>
        <taxon>Bacteria</taxon>
        <taxon>Bacillati</taxon>
        <taxon>Cyanobacteriota</taxon>
        <taxon>Cyanophyceae</taxon>
        <taxon>Oscillatoriophycideae</taxon>
        <taxon>Chroococcales</taxon>
        <taxon>Aphanothecaceae</taxon>
        <taxon>Rubidibacter</taxon>
    </lineage>
</organism>
<dbReference type="InParanoid" id="U5DM55"/>
<dbReference type="PATRIC" id="fig|582515.4.peg.539"/>
<dbReference type="Proteomes" id="UP000016960">
    <property type="component" value="Unassembled WGS sequence"/>
</dbReference>
<keyword evidence="3" id="KW-0808">Transferase</keyword>
<dbReference type="Pfam" id="PF00581">
    <property type="entry name" value="Rhodanese"/>
    <property type="match status" value="1"/>
</dbReference>
<evidence type="ECO:0000313" key="4">
    <source>
        <dbReference type="Proteomes" id="UP000016960"/>
    </source>
</evidence>
<dbReference type="InterPro" id="IPR027417">
    <property type="entry name" value="P-loop_NTPase"/>
</dbReference>
<dbReference type="InterPro" id="IPR036873">
    <property type="entry name" value="Rhodanese-like_dom_sf"/>
</dbReference>